<feature type="binding site" evidence="11">
    <location>
        <begin position="8"/>
        <end position="9"/>
    </location>
    <ligand>
        <name>substrate</name>
    </ligand>
</feature>
<organism evidence="13 14">
    <name type="scientific">Candidatus Avacidaminococcus intestinavium</name>
    <dbReference type="NCBI Taxonomy" id="2840684"/>
    <lineage>
        <taxon>Bacteria</taxon>
        <taxon>Bacillati</taxon>
        <taxon>Bacillota</taxon>
        <taxon>Negativicutes</taxon>
        <taxon>Acidaminococcales</taxon>
        <taxon>Acidaminococcaceae</taxon>
        <taxon>Acidaminococcaceae incertae sedis</taxon>
        <taxon>Candidatus Avacidaminococcus</taxon>
    </lineage>
</organism>
<name>A0A9D1SKZ0_9FIRM</name>
<feature type="binding site" evidence="11">
    <location>
        <position position="124"/>
    </location>
    <ligand>
        <name>FMN</name>
        <dbReference type="ChEBI" id="CHEBI:58210"/>
    </ligand>
</feature>
<evidence type="ECO:0000313" key="13">
    <source>
        <dbReference type="EMBL" id="HIU64056.1"/>
    </source>
</evidence>
<dbReference type="Pfam" id="PF01070">
    <property type="entry name" value="FMN_dh"/>
    <property type="match status" value="1"/>
</dbReference>
<sequence length="354" mass="37642">MVRLRIQRKEDHLKLYETLPSTQAQTGFNDISFVHNSLPEISFDDVTLDTAVCQMTLVHPLIINALTGGSDAVTTTNASLAKIAAATSSAMAVGSQYGAIKNLDAPESFKIVRKVNPKGIIFANLSAKAPLYFVEKAVDMIEANALQIHLNTAQELAMAEGDRDFTGYLKNIEQICRIAQVPVIIKETGSGLSKQCIIKLLNCGVQGIDVGGAGGTDFIALEAARSSTDSLGELFGWGIPTATSLTDAYQVTKLQTSLIASGGIITASDAAKSLALGADAFAIAGNLLTHLTTFGIDETIKHLNKLLDNLKIIMVLTGSLKVSELKKVPLLFTGTYLDHLKTLGLNPVSLAKSR</sequence>
<evidence type="ECO:0000256" key="10">
    <source>
        <dbReference type="ARBA" id="ARBA00025810"/>
    </source>
</evidence>
<feature type="binding site" evidence="11">
    <location>
        <position position="95"/>
    </location>
    <ligand>
        <name>FMN</name>
        <dbReference type="ChEBI" id="CHEBI:58210"/>
    </ligand>
</feature>
<feature type="binding site" evidence="11">
    <location>
        <begin position="284"/>
        <end position="285"/>
    </location>
    <ligand>
        <name>FMN</name>
        <dbReference type="ChEBI" id="CHEBI:58210"/>
    </ligand>
</feature>
<comment type="caution">
    <text evidence="13">The sequence shown here is derived from an EMBL/GenBank/DDBJ whole genome shotgun (WGS) entry which is preliminary data.</text>
</comment>
<comment type="similarity">
    <text evidence="11">Belongs to the IPP isomerase type 2 family.</text>
</comment>
<evidence type="ECO:0000313" key="14">
    <source>
        <dbReference type="Proteomes" id="UP000824099"/>
    </source>
</evidence>
<comment type="subcellular location">
    <subcellularLocation>
        <location evidence="11">Cytoplasm</location>
    </subcellularLocation>
</comment>
<keyword evidence="8 11" id="KW-0414">Isoprene biosynthesis</keyword>
<dbReference type="GO" id="GO:0000287">
    <property type="term" value="F:magnesium ion binding"/>
    <property type="evidence" value="ECO:0007669"/>
    <property type="project" value="UniProtKB-UniRule"/>
</dbReference>
<dbReference type="InterPro" id="IPR011179">
    <property type="entry name" value="IPdP_isomerase"/>
</dbReference>
<evidence type="ECO:0000256" key="7">
    <source>
        <dbReference type="ARBA" id="ARBA00022857"/>
    </source>
</evidence>
<accession>A0A9D1SKZ0</accession>
<dbReference type="EMBL" id="DVNI01000047">
    <property type="protein sequence ID" value="HIU64056.1"/>
    <property type="molecule type" value="Genomic_DNA"/>
</dbReference>
<evidence type="ECO:0000256" key="2">
    <source>
        <dbReference type="ARBA" id="ARBA00022490"/>
    </source>
</evidence>
<comment type="cofactor">
    <cofactor evidence="11">
        <name>Mg(2+)</name>
        <dbReference type="ChEBI" id="CHEBI:18420"/>
    </cofactor>
</comment>
<keyword evidence="6 11" id="KW-0460">Magnesium</keyword>
<dbReference type="EC" id="5.3.3.2" evidence="11"/>
<dbReference type="GO" id="GO:0016491">
    <property type="term" value="F:oxidoreductase activity"/>
    <property type="evidence" value="ECO:0007669"/>
    <property type="project" value="InterPro"/>
</dbReference>
<feature type="binding site" evidence="11">
    <location>
        <position position="216"/>
    </location>
    <ligand>
        <name>FMN</name>
        <dbReference type="ChEBI" id="CHEBI:58210"/>
    </ligand>
</feature>
<dbReference type="HAMAP" id="MF_00354">
    <property type="entry name" value="Idi_2"/>
    <property type="match status" value="1"/>
</dbReference>
<dbReference type="GO" id="GO:0008299">
    <property type="term" value="P:isoprenoid biosynthetic process"/>
    <property type="evidence" value="ECO:0007669"/>
    <property type="project" value="UniProtKB-UniRule"/>
</dbReference>
<feature type="binding site" evidence="11">
    <location>
        <begin position="65"/>
        <end position="67"/>
    </location>
    <ligand>
        <name>FMN</name>
        <dbReference type="ChEBI" id="CHEBI:58210"/>
    </ligand>
</feature>
<comment type="cofactor">
    <cofactor evidence="11">
        <name>NADPH</name>
        <dbReference type="ChEBI" id="CHEBI:57783"/>
    </cofactor>
</comment>
<dbReference type="GO" id="GO:0010181">
    <property type="term" value="F:FMN binding"/>
    <property type="evidence" value="ECO:0007669"/>
    <property type="project" value="UniProtKB-UniRule"/>
</dbReference>
<keyword evidence="5 11" id="KW-0479">Metal-binding</keyword>
<evidence type="ECO:0000256" key="8">
    <source>
        <dbReference type="ARBA" id="ARBA00023229"/>
    </source>
</evidence>
<dbReference type="InterPro" id="IPR013785">
    <property type="entry name" value="Aldolase_TIM"/>
</dbReference>
<comment type="subunit">
    <text evidence="10 11">Homooctamer. Dimer of tetramers.</text>
</comment>
<evidence type="ECO:0000256" key="3">
    <source>
        <dbReference type="ARBA" id="ARBA00022630"/>
    </source>
</evidence>
<protein>
    <recommendedName>
        <fullName evidence="11">Isopentenyl-diphosphate delta-isomerase</fullName>
        <shortName evidence="11">IPP isomerase</shortName>
        <ecNumber evidence="11">5.3.3.2</ecNumber>
    </recommendedName>
    <alternativeName>
        <fullName evidence="11">Isopentenyl diphosphate:dimethylallyl diphosphate isomerase</fullName>
    </alternativeName>
    <alternativeName>
        <fullName evidence="11">Isopentenyl pyrophosphate isomerase</fullName>
    </alternativeName>
    <alternativeName>
        <fullName evidence="11">Type 2 isopentenyl diphosphate isomerase</fullName>
        <shortName evidence="11">IDI-2</shortName>
    </alternativeName>
</protein>
<proteinExistence type="inferred from homology"/>
<evidence type="ECO:0000256" key="1">
    <source>
        <dbReference type="ARBA" id="ARBA00001917"/>
    </source>
</evidence>
<keyword evidence="4 11" id="KW-0288">FMN</keyword>
<dbReference type="Proteomes" id="UP000824099">
    <property type="component" value="Unassembled WGS sequence"/>
</dbReference>
<keyword evidence="3 11" id="KW-0285">Flavoprotein</keyword>
<dbReference type="Gene3D" id="3.20.20.70">
    <property type="entry name" value="Aldolase class I"/>
    <property type="match status" value="1"/>
</dbReference>
<feature type="binding site" evidence="11">
    <location>
        <position position="155"/>
    </location>
    <ligand>
        <name>Mg(2+)</name>
        <dbReference type="ChEBI" id="CHEBI:18420"/>
    </ligand>
</feature>
<reference evidence="13" key="1">
    <citation type="submission" date="2020-10" db="EMBL/GenBank/DDBJ databases">
        <authorList>
            <person name="Gilroy R."/>
        </authorList>
    </citation>
    <scope>NUCLEOTIDE SEQUENCE</scope>
    <source>
        <strain evidence="13">CHK160-1198</strain>
    </source>
</reference>
<evidence type="ECO:0000256" key="6">
    <source>
        <dbReference type="ARBA" id="ARBA00022842"/>
    </source>
</evidence>
<dbReference type="GO" id="GO:0070402">
    <property type="term" value="F:NADPH binding"/>
    <property type="evidence" value="ECO:0007669"/>
    <property type="project" value="UniProtKB-UniRule"/>
</dbReference>
<evidence type="ECO:0000256" key="4">
    <source>
        <dbReference type="ARBA" id="ARBA00022643"/>
    </source>
</evidence>
<comment type="cofactor">
    <cofactor evidence="1 11">
        <name>FMN</name>
        <dbReference type="ChEBI" id="CHEBI:58210"/>
    </cofactor>
</comment>
<dbReference type="SUPFAM" id="SSF51395">
    <property type="entry name" value="FMN-linked oxidoreductases"/>
    <property type="match status" value="1"/>
</dbReference>
<dbReference type="NCBIfam" id="TIGR02151">
    <property type="entry name" value="IPP_isom_2"/>
    <property type="match status" value="1"/>
</dbReference>
<dbReference type="AlphaFoldDB" id="A0A9D1SKZ0"/>
<dbReference type="CDD" id="cd02811">
    <property type="entry name" value="IDI-2_FMN"/>
    <property type="match status" value="1"/>
</dbReference>
<dbReference type="PIRSF" id="PIRSF003314">
    <property type="entry name" value="IPP_isomerase"/>
    <property type="match status" value="1"/>
</dbReference>
<dbReference type="GO" id="GO:0004452">
    <property type="term" value="F:isopentenyl-diphosphate delta-isomerase activity"/>
    <property type="evidence" value="ECO:0007669"/>
    <property type="project" value="UniProtKB-UniRule"/>
</dbReference>
<evidence type="ECO:0000256" key="9">
    <source>
        <dbReference type="ARBA" id="ARBA00023235"/>
    </source>
</evidence>
<dbReference type="PANTHER" id="PTHR43665">
    <property type="entry name" value="ISOPENTENYL-DIPHOSPHATE DELTA-ISOMERASE"/>
    <property type="match status" value="1"/>
</dbReference>
<feature type="binding site" evidence="11">
    <location>
        <position position="186"/>
    </location>
    <ligand>
        <name>FMN</name>
        <dbReference type="ChEBI" id="CHEBI:58210"/>
    </ligand>
</feature>
<comment type="caution">
    <text evidence="11">Lacks conserved residue(s) required for the propagation of feature annotation.</text>
</comment>
<reference evidence="13" key="2">
    <citation type="journal article" date="2021" name="PeerJ">
        <title>Extensive microbial diversity within the chicken gut microbiome revealed by metagenomics and culture.</title>
        <authorList>
            <person name="Gilroy R."/>
            <person name="Ravi A."/>
            <person name="Getino M."/>
            <person name="Pursley I."/>
            <person name="Horton D.L."/>
            <person name="Alikhan N.F."/>
            <person name="Baker D."/>
            <person name="Gharbi K."/>
            <person name="Hall N."/>
            <person name="Watson M."/>
            <person name="Adriaenssens E.M."/>
            <person name="Foster-Nyarko E."/>
            <person name="Jarju S."/>
            <person name="Secka A."/>
            <person name="Antonio M."/>
            <person name="Oren A."/>
            <person name="Chaudhuri R.R."/>
            <person name="La Ragione R."/>
            <person name="Hildebrand F."/>
            <person name="Pallen M.J."/>
        </authorList>
    </citation>
    <scope>NUCLEOTIDE SEQUENCE</scope>
    <source>
        <strain evidence="13">CHK160-1198</strain>
    </source>
</reference>
<gene>
    <name evidence="11" type="primary">fni</name>
    <name evidence="13" type="ORF">IAB06_03310</name>
</gene>
<keyword evidence="9 11" id="KW-0413">Isomerase</keyword>
<dbReference type="GO" id="GO:0005737">
    <property type="term" value="C:cytoplasm"/>
    <property type="evidence" value="ECO:0007669"/>
    <property type="project" value="UniProtKB-SubCell"/>
</dbReference>
<evidence type="ECO:0000259" key="12">
    <source>
        <dbReference type="Pfam" id="PF01070"/>
    </source>
</evidence>
<feature type="binding site" evidence="11">
    <location>
        <position position="154"/>
    </location>
    <ligand>
        <name>substrate</name>
    </ligand>
</feature>
<comment type="catalytic activity">
    <reaction evidence="11">
        <text>isopentenyl diphosphate = dimethylallyl diphosphate</text>
        <dbReference type="Rhea" id="RHEA:23284"/>
        <dbReference type="ChEBI" id="CHEBI:57623"/>
        <dbReference type="ChEBI" id="CHEBI:128769"/>
        <dbReference type="EC" id="5.3.3.2"/>
    </reaction>
</comment>
<keyword evidence="2 11" id="KW-0963">Cytoplasm</keyword>
<evidence type="ECO:0000256" key="5">
    <source>
        <dbReference type="ARBA" id="ARBA00022723"/>
    </source>
</evidence>
<dbReference type="PANTHER" id="PTHR43665:SF1">
    <property type="entry name" value="ISOPENTENYL-DIPHOSPHATE DELTA-ISOMERASE"/>
    <property type="match status" value="1"/>
</dbReference>
<comment type="function">
    <text evidence="11">Involved in the biosynthesis of isoprenoids. Catalyzes the 1,3-allylic rearrangement of the homoallylic substrate isopentenyl (IPP) to its allylic isomer, dimethylallyl diphosphate (DMAPP).</text>
</comment>
<feature type="domain" description="FMN-dependent dehydrogenase" evidence="12">
    <location>
        <begin position="166"/>
        <end position="327"/>
    </location>
</feature>
<keyword evidence="7 11" id="KW-0521">NADP</keyword>
<dbReference type="InterPro" id="IPR000262">
    <property type="entry name" value="FMN-dep_DH"/>
</dbReference>
<evidence type="ECO:0000256" key="11">
    <source>
        <dbReference type="HAMAP-Rule" id="MF_00354"/>
    </source>
</evidence>